<evidence type="ECO:0000256" key="4">
    <source>
        <dbReference type="ARBA" id="ARBA00022598"/>
    </source>
</evidence>
<keyword evidence="8 9" id="KW-0131">Cell cycle</keyword>
<comment type="pathway">
    <text evidence="2 9 10">Cell wall biogenesis; peptidoglycan biosynthesis.</text>
</comment>
<keyword evidence="6 9" id="KW-0547">Nucleotide-binding</keyword>
<dbReference type="GO" id="GO:0008764">
    <property type="term" value="F:UDP-N-acetylmuramoylalanine-D-glutamate ligase activity"/>
    <property type="evidence" value="ECO:0007669"/>
    <property type="project" value="UniProtKB-UniRule"/>
</dbReference>
<feature type="domain" description="Mur ligase C-terminal" evidence="11">
    <location>
        <begin position="279"/>
        <end position="393"/>
    </location>
</feature>
<dbReference type="GO" id="GO:0071555">
    <property type="term" value="P:cell wall organization"/>
    <property type="evidence" value="ECO:0007669"/>
    <property type="project" value="UniProtKB-KW"/>
</dbReference>
<sequence>MKAAVLGYGKSGRAAETLLRHAGAVQVDIFEDKNNAYPSISEFRNGYDRVAVSPGIDIIKRGLKIDNLTSEIELAYEALAGKGKIMVMTGTNGKSTVTYLTSQILENAGIKAVACGNIGVPFGEVVLKGGCDVFVLELSSFQIELLRNFKADMAAITNLAPDHLDRYPSYEAYIKAKMDVLKFVKEDGFAVLPDEKELLRHAEYYKGKRVIINEAMNGFPKLTGKTMDFGAYSLDTARFPLFGTHNLLNLAFSLASADSLLNFKGDITPQAESLKGLPHRCEYAGTVDGVSFINDSKATNVYSTLACLKGAKAGNVIILGGRDKNGDFSLLADELNRAASTVIAYGEAARIIKEKLKGLLICDFVTSPTMEQAIKTGLNVAPKGSNVILTPACSSYDSFNNFEERGERFMQIVKELGGK</sequence>
<accession>A0A410K143</accession>
<dbReference type="SUPFAM" id="SSF53623">
    <property type="entry name" value="MurD-like peptide ligases, catalytic domain"/>
    <property type="match status" value="1"/>
</dbReference>
<dbReference type="NCBIfam" id="TIGR01087">
    <property type="entry name" value="murD"/>
    <property type="match status" value="1"/>
</dbReference>
<dbReference type="EC" id="6.3.2.9" evidence="9 10"/>
<dbReference type="SUPFAM" id="SSF53244">
    <property type="entry name" value="MurD-like peptide ligases, peptide-binding domain"/>
    <property type="match status" value="1"/>
</dbReference>
<protein>
    <recommendedName>
        <fullName evidence="9 10">UDP-N-acetylmuramoylalanine--D-glutamate ligase</fullName>
        <ecNumber evidence="9 10">6.3.2.9</ecNumber>
    </recommendedName>
    <alternativeName>
        <fullName evidence="9">D-glutamic acid-adding enzyme</fullName>
    </alternativeName>
    <alternativeName>
        <fullName evidence="9">UDP-N-acetylmuramoyl-L-alanyl-D-glutamate synthetase</fullName>
    </alternativeName>
</protein>
<dbReference type="InterPro" id="IPR005762">
    <property type="entry name" value="MurD"/>
</dbReference>
<evidence type="ECO:0000313" key="14">
    <source>
        <dbReference type="Proteomes" id="UP000287502"/>
    </source>
</evidence>
<evidence type="ECO:0000259" key="12">
    <source>
        <dbReference type="Pfam" id="PF08245"/>
    </source>
</evidence>
<dbReference type="HAMAP" id="MF_00639">
    <property type="entry name" value="MurD"/>
    <property type="match status" value="1"/>
</dbReference>
<comment type="function">
    <text evidence="9 10">Cell wall formation. Catalyzes the addition of glutamate to the nucleotide precursor UDP-N-acetylmuramoyl-L-alanine (UMA).</text>
</comment>
<dbReference type="GO" id="GO:0008360">
    <property type="term" value="P:regulation of cell shape"/>
    <property type="evidence" value="ECO:0007669"/>
    <property type="project" value="UniProtKB-KW"/>
</dbReference>
<reference evidence="13 14" key="1">
    <citation type="submission" date="2019-01" db="EMBL/GenBank/DDBJ databases">
        <title>Geovibrio thiophilus DSM 11263, complete genome.</title>
        <authorList>
            <person name="Spring S."/>
            <person name="Bunk B."/>
            <person name="Sproer C."/>
        </authorList>
    </citation>
    <scope>NUCLEOTIDE SEQUENCE [LARGE SCALE GENOMIC DNA]</scope>
    <source>
        <strain evidence="13 14">DSM 11263</strain>
    </source>
</reference>
<dbReference type="GO" id="GO:0051301">
    <property type="term" value="P:cell division"/>
    <property type="evidence" value="ECO:0007669"/>
    <property type="project" value="UniProtKB-KW"/>
</dbReference>
<dbReference type="InterPro" id="IPR004101">
    <property type="entry name" value="Mur_ligase_C"/>
</dbReference>
<gene>
    <name evidence="9 13" type="primary">murD</name>
    <name evidence="13" type="ORF">EP073_11915</name>
</gene>
<keyword evidence="9 10" id="KW-0961">Cell wall biogenesis/degradation</keyword>
<dbReference type="UniPathway" id="UPA00219"/>
<keyword evidence="5 9" id="KW-0132">Cell division</keyword>
<keyword evidence="7 9" id="KW-0067">ATP-binding</keyword>
<evidence type="ECO:0000313" key="13">
    <source>
        <dbReference type="EMBL" id="QAR34083.1"/>
    </source>
</evidence>
<dbReference type="GO" id="GO:0005737">
    <property type="term" value="C:cytoplasm"/>
    <property type="evidence" value="ECO:0007669"/>
    <property type="project" value="UniProtKB-SubCell"/>
</dbReference>
<dbReference type="Proteomes" id="UP000287502">
    <property type="component" value="Chromosome"/>
</dbReference>
<evidence type="ECO:0000259" key="11">
    <source>
        <dbReference type="Pfam" id="PF02875"/>
    </source>
</evidence>
<dbReference type="Gene3D" id="3.90.190.20">
    <property type="entry name" value="Mur ligase, C-terminal domain"/>
    <property type="match status" value="1"/>
</dbReference>
<keyword evidence="3 9" id="KW-0963">Cytoplasm</keyword>
<evidence type="ECO:0000256" key="10">
    <source>
        <dbReference type="RuleBase" id="RU003664"/>
    </source>
</evidence>
<feature type="binding site" evidence="9">
    <location>
        <begin position="90"/>
        <end position="96"/>
    </location>
    <ligand>
        <name>ATP</name>
        <dbReference type="ChEBI" id="CHEBI:30616"/>
    </ligand>
</feature>
<name>A0A410K143_9BACT</name>
<organism evidence="13 14">
    <name type="scientific">Geovibrio thiophilus</name>
    <dbReference type="NCBI Taxonomy" id="139438"/>
    <lineage>
        <taxon>Bacteria</taxon>
        <taxon>Pseudomonadati</taxon>
        <taxon>Deferribacterota</taxon>
        <taxon>Deferribacteres</taxon>
        <taxon>Deferribacterales</taxon>
        <taxon>Geovibrionaceae</taxon>
        <taxon>Geovibrio</taxon>
    </lineage>
</organism>
<dbReference type="Gene3D" id="3.40.1190.10">
    <property type="entry name" value="Mur-like, catalytic domain"/>
    <property type="match status" value="1"/>
</dbReference>
<evidence type="ECO:0000256" key="2">
    <source>
        <dbReference type="ARBA" id="ARBA00004752"/>
    </source>
</evidence>
<dbReference type="Pfam" id="PF02875">
    <property type="entry name" value="Mur_ligase_C"/>
    <property type="match status" value="1"/>
</dbReference>
<dbReference type="PANTHER" id="PTHR43692:SF1">
    <property type="entry name" value="UDP-N-ACETYLMURAMOYLALANINE--D-GLUTAMATE LIGASE"/>
    <property type="match status" value="1"/>
</dbReference>
<keyword evidence="14" id="KW-1185">Reference proteome</keyword>
<dbReference type="InterPro" id="IPR013221">
    <property type="entry name" value="Mur_ligase_cen"/>
</dbReference>
<dbReference type="OrthoDB" id="9809796at2"/>
<dbReference type="GO" id="GO:0009252">
    <property type="term" value="P:peptidoglycan biosynthetic process"/>
    <property type="evidence" value="ECO:0007669"/>
    <property type="project" value="UniProtKB-UniRule"/>
</dbReference>
<feature type="domain" description="Mur ligase central" evidence="12">
    <location>
        <begin position="89"/>
        <end position="256"/>
    </location>
</feature>
<comment type="subcellular location">
    <subcellularLocation>
        <location evidence="1 9 10">Cytoplasm</location>
    </subcellularLocation>
</comment>
<dbReference type="InterPro" id="IPR036565">
    <property type="entry name" value="Mur-like_cat_sf"/>
</dbReference>
<evidence type="ECO:0000256" key="8">
    <source>
        <dbReference type="ARBA" id="ARBA00023306"/>
    </source>
</evidence>
<keyword evidence="4 9" id="KW-0436">Ligase</keyword>
<dbReference type="InterPro" id="IPR036615">
    <property type="entry name" value="Mur_ligase_C_dom_sf"/>
</dbReference>
<dbReference type="EMBL" id="CP035108">
    <property type="protein sequence ID" value="QAR34083.1"/>
    <property type="molecule type" value="Genomic_DNA"/>
</dbReference>
<evidence type="ECO:0000256" key="6">
    <source>
        <dbReference type="ARBA" id="ARBA00022741"/>
    </source>
</evidence>
<comment type="similarity">
    <text evidence="9">Belongs to the MurCDEF family.</text>
</comment>
<evidence type="ECO:0000256" key="7">
    <source>
        <dbReference type="ARBA" id="ARBA00022840"/>
    </source>
</evidence>
<evidence type="ECO:0000256" key="9">
    <source>
        <dbReference type="HAMAP-Rule" id="MF_00639"/>
    </source>
</evidence>
<comment type="catalytic activity">
    <reaction evidence="9 10">
        <text>UDP-N-acetyl-alpha-D-muramoyl-L-alanine + D-glutamate + ATP = UDP-N-acetyl-alpha-D-muramoyl-L-alanyl-D-glutamate + ADP + phosphate + H(+)</text>
        <dbReference type="Rhea" id="RHEA:16429"/>
        <dbReference type="ChEBI" id="CHEBI:15378"/>
        <dbReference type="ChEBI" id="CHEBI:29986"/>
        <dbReference type="ChEBI" id="CHEBI:30616"/>
        <dbReference type="ChEBI" id="CHEBI:43474"/>
        <dbReference type="ChEBI" id="CHEBI:83898"/>
        <dbReference type="ChEBI" id="CHEBI:83900"/>
        <dbReference type="ChEBI" id="CHEBI:456216"/>
        <dbReference type="EC" id="6.3.2.9"/>
    </reaction>
</comment>
<dbReference type="PANTHER" id="PTHR43692">
    <property type="entry name" value="UDP-N-ACETYLMURAMOYLALANINE--D-GLUTAMATE LIGASE"/>
    <property type="match status" value="1"/>
</dbReference>
<dbReference type="RefSeq" id="WP_128467388.1">
    <property type="nucleotide sequence ID" value="NZ_CP035108.1"/>
</dbReference>
<dbReference type="InterPro" id="IPR018109">
    <property type="entry name" value="Folylpolyglutamate_synth_CS"/>
</dbReference>
<evidence type="ECO:0000256" key="3">
    <source>
        <dbReference type="ARBA" id="ARBA00022490"/>
    </source>
</evidence>
<dbReference type="AlphaFoldDB" id="A0A410K143"/>
<proteinExistence type="inferred from homology"/>
<keyword evidence="9 10" id="KW-0573">Peptidoglycan synthesis</keyword>
<dbReference type="PROSITE" id="PS01011">
    <property type="entry name" value="FOLYLPOLYGLU_SYNT_1"/>
    <property type="match status" value="1"/>
</dbReference>
<dbReference type="GO" id="GO:0005524">
    <property type="term" value="F:ATP binding"/>
    <property type="evidence" value="ECO:0007669"/>
    <property type="project" value="UniProtKB-UniRule"/>
</dbReference>
<evidence type="ECO:0000256" key="1">
    <source>
        <dbReference type="ARBA" id="ARBA00004496"/>
    </source>
</evidence>
<dbReference type="Pfam" id="PF08245">
    <property type="entry name" value="Mur_ligase_M"/>
    <property type="match status" value="1"/>
</dbReference>
<keyword evidence="9 10" id="KW-0133">Cell shape</keyword>
<dbReference type="KEGG" id="gtl:EP073_11915"/>
<evidence type="ECO:0000256" key="5">
    <source>
        <dbReference type="ARBA" id="ARBA00022618"/>
    </source>
</evidence>
<dbReference type="GO" id="GO:0004326">
    <property type="term" value="F:tetrahydrofolylpolyglutamate synthase activity"/>
    <property type="evidence" value="ECO:0007669"/>
    <property type="project" value="InterPro"/>
</dbReference>